<feature type="transmembrane region" description="Helical" evidence="5">
    <location>
        <begin position="102"/>
        <end position="119"/>
    </location>
</feature>
<evidence type="ECO:0000313" key="7">
    <source>
        <dbReference type="EMBL" id="SUI85129.1"/>
    </source>
</evidence>
<dbReference type="Pfam" id="PF01699">
    <property type="entry name" value="Na_Ca_ex"/>
    <property type="match status" value="2"/>
</dbReference>
<evidence type="ECO:0000259" key="6">
    <source>
        <dbReference type="Pfam" id="PF01699"/>
    </source>
</evidence>
<organism evidence="7 8">
    <name type="scientific">Shewanella morhuae</name>
    <dbReference type="NCBI Taxonomy" id="365591"/>
    <lineage>
        <taxon>Bacteria</taxon>
        <taxon>Pseudomonadati</taxon>
        <taxon>Pseudomonadota</taxon>
        <taxon>Gammaproteobacteria</taxon>
        <taxon>Alteromonadales</taxon>
        <taxon>Shewanellaceae</taxon>
        <taxon>Shewanella</taxon>
    </lineage>
</organism>
<feature type="transmembrane region" description="Helical" evidence="5">
    <location>
        <begin position="125"/>
        <end position="144"/>
    </location>
</feature>
<keyword evidence="4 5" id="KW-0472">Membrane</keyword>
<feature type="transmembrane region" description="Helical" evidence="5">
    <location>
        <begin position="6"/>
        <end position="22"/>
    </location>
</feature>
<dbReference type="InterPro" id="IPR044880">
    <property type="entry name" value="NCX_ion-bd_dom_sf"/>
</dbReference>
<evidence type="ECO:0000256" key="4">
    <source>
        <dbReference type="ARBA" id="ARBA00023136"/>
    </source>
</evidence>
<dbReference type="GO" id="GO:0005886">
    <property type="term" value="C:plasma membrane"/>
    <property type="evidence" value="ECO:0007669"/>
    <property type="project" value="TreeGrafter"/>
</dbReference>
<evidence type="ECO:0000256" key="1">
    <source>
        <dbReference type="ARBA" id="ARBA00004141"/>
    </source>
</evidence>
<feature type="transmembrane region" description="Helical" evidence="5">
    <location>
        <begin position="230"/>
        <end position="252"/>
    </location>
</feature>
<dbReference type="EMBL" id="UGYV01000001">
    <property type="protein sequence ID" value="SUI85129.1"/>
    <property type="molecule type" value="Genomic_DNA"/>
</dbReference>
<evidence type="ECO:0000256" key="3">
    <source>
        <dbReference type="ARBA" id="ARBA00022989"/>
    </source>
</evidence>
<dbReference type="NCBIfam" id="TIGR00367">
    <property type="entry name" value="calcium/sodium antiporter"/>
    <property type="match status" value="1"/>
</dbReference>
<dbReference type="Gene3D" id="1.20.1420.30">
    <property type="entry name" value="NCX, central ion-binding region"/>
    <property type="match status" value="2"/>
</dbReference>
<dbReference type="GO" id="GO:0006874">
    <property type="term" value="P:intracellular calcium ion homeostasis"/>
    <property type="evidence" value="ECO:0007669"/>
    <property type="project" value="TreeGrafter"/>
</dbReference>
<dbReference type="GO" id="GO:0005262">
    <property type="term" value="F:calcium channel activity"/>
    <property type="evidence" value="ECO:0007669"/>
    <property type="project" value="TreeGrafter"/>
</dbReference>
<accession>A0A380APN4</accession>
<sequence>MLITLSILGGFIILTLGAEALVRGASSIALRLGITPLIIGLTIVAFGTSAPELAVSVKSALAGNSGIALGNVIGSNIANIGLILAITALIRPIQVQSQVVKRDIPLMILASMLFWGLLLDGELSLIDGVVLLSLLVGYLAFSYISSKNSNEEEEIEAGPNNPLLSVLFIIVGISMLVGGGILFVNGAVDLAKTFGVSEVIIGLTIVAIGTSMPELVTSVIAALKGQSDIAIGNVVGSNLFNILGILGVTAIVQPVSALGFQSIDFIVMLAFAVIILPFSWTGLRIGRREGTVLLLGYLGYMGYLVNQASTQALV</sequence>
<keyword evidence="3 5" id="KW-1133">Transmembrane helix</keyword>
<keyword evidence="2 5" id="KW-0812">Transmembrane</keyword>
<feature type="transmembrane region" description="Helical" evidence="5">
    <location>
        <begin position="29"/>
        <end position="47"/>
    </location>
</feature>
<gene>
    <name evidence="7" type="primary">yrbG</name>
    <name evidence="7" type="ORF">NCTC10736_02708</name>
</gene>
<dbReference type="PANTHER" id="PTHR10846:SF8">
    <property type="entry name" value="INNER MEMBRANE PROTEIN YRBG"/>
    <property type="match status" value="1"/>
</dbReference>
<evidence type="ECO:0000256" key="2">
    <source>
        <dbReference type="ARBA" id="ARBA00022692"/>
    </source>
</evidence>
<dbReference type="AlphaFoldDB" id="A0A380APN4"/>
<name>A0A380APN4_9GAMM</name>
<dbReference type="InterPro" id="IPR004837">
    <property type="entry name" value="NaCa_Exmemb"/>
</dbReference>
<dbReference type="RefSeq" id="WP_115406470.1">
    <property type="nucleotide sequence ID" value="NZ_UGYV01000001.1"/>
</dbReference>
<feature type="transmembrane region" description="Helical" evidence="5">
    <location>
        <begin position="258"/>
        <end position="280"/>
    </location>
</feature>
<dbReference type="PANTHER" id="PTHR10846">
    <property type="entry name" value="SODIUM/POTASSIUM/CALCIUM EXCHANGER"/>
    <property type="match status" value="1"/>
</dbReference>
<feature type="transmembrane region" description="Helical" evidence="5">
    <location>
        <begin position="164"/>
        <end position="188"/>
    </location>
</feature>
<protein>
    <submittedName>
        <fullName evidence="7">Inner membrane protein yrbG</fullName>
    </submittedName>
</protein>
<dbReference type="InterPro" id="IPR004481">
    <property type="entry name" value="K/Na/Ca-exchanger"/>
</dbReference>
<evidence type="ECO:0000256" key="5">
    <source>
        <dbReference type="SAM" id="Phobius"/>
    </source>
</evidence>
<dbReference type="GO" id="GO:0008273">
    <property type="term" value="F:calcium, potassium:sodium antiporter activity"/>
    <property type="evidence" value="ECO:0007669"/>
    <property type="project" value="TreeGrafter"/>
</dbReference>
<dbReference type="Proteomes" id="UP000255061">
    <property type="component" value="Unassembled WGS sequence"/>
</dbReference>
<feature type="domain" description="Sodium/calcium exchanger membrane region" evidence="6">
    <location>
        <begin position="165"/>
        <end position="304"/>
    </location>
</feature>
<proteinExistence type="predicted"/>
<comment type="subcellular location">
    <subcellularLocation>
        <location evidence="1">Membrane</location>
        <topology evidence="1">Multi-pass membrane protein</topology>
    </subcellularLocation>
</comment>
<evidence type="ECO:0000313" key="8">
    <source>
        <dbReference type="Proteomes" id="UP000255061"/>
    </source>
</evidence>
<feature type="transmembrane region" description="Helical" evidence="5">
    <location>
        <begin position="292"/>
        <end position="309"/>
    </location>
</feature>
<reference evidence="7 8" key="1">
    <citation type="submission" date="2018-06" db="EMBL/GenBank/DDBJ databases">
        <authorList>
            <consortium name="Pathogen Informatics"/>
            <person name="Doyle S."/>
        </authorList>
    </citation>
    <scope>NUCLEOTIDE SEQUENCE [LARGE SCALE GENOMIC DNA]</scope>
    <source>
        <strain evidence="7 8">NCTC10736</strain>
    </source>
</reference>
<feature type="transmembrane region" description="Helical" evidence="5">
    <location>
        <begin position="200"/>
        <end position="223"/>
    </location>
</feature>
<feature type="domain" description="Sodium/calcium exchanger membrane region" evidence="6">
    <location>
        <begin position="4"/>
        <end position="143"/>
    </location>
</feature>
<feature type="transmembrane region" description="Helical" evidence="5">
    <location>
        <begin position="67"/>
        <end position="90"/>
    </location>
</feature>